<dbReference type="SUPFAM" id="SSF46689">
    <property type="entry name" value="Homeodomain-like"/>
    <property type="match status" value="1"/>
</dbReference>
<reference evidence="5" key="1">
    <citation type="journal article" date="2019" name="Int. J. Syst. Evol. Microbiol.">
        <title>The Global Catalogue of Microorganisms (GCM) 10K type strain sequencing project: providing services to taxonomists for standard genome sequencing and annotation.</title>
        <authorList>
            <consortium name="The Broad Institute Genomics Platform"/>
            <consortium name="The Broad Institute Genome Sequencing Center for Infectious Disease"/>
            <person name="Wu L."/>
            <person name="Ma J."/>
        </authorList>
    </citation>
    <scope>NUCLEOTIDE SEQUENCE [LARGE SCALE GENOMIC DNA]</scope>
    <source>
        <strain evidence="5">WYCCWR 12678</strain>
    </source>
</reference>
<comment type="similarity">
    <text evidence="1">Belongs to the CdaR family.</text>
</comment>
<dbReference type="InterPro" id="IPR051448">
    <property type="entry name" value="CdaR-like_regulators"/>
</dbReference>
<dbReference type="PANTHER" id="PTHR33744">
    <property type="entry name" value="CARBOHYDRATE DIACID REGULATOR"/>
    <property type="match status" value="1"/>
</dbReference>
<keyword evidence="5" id="KW-1185">Reference proteome</keyword>
<name>A0ABV9Q3H2_9BACL</name>
<evidence type="ECO:0000256" key="1">
    <source>
        <dbReference type="ARBA" id="ARBA00006754"/>
    </source>
</evidence>
<sequence>MEWLRELKQILGDRIRLEEWADFPVGKEPFLHETEQWIPIGKKQYIVIDRNRLSGEAAELLTLLIEKGVSARDTSAAQWFQQLIQNHREEHKFVNEAVVNGWDISLPGVVGVLALHAAESEGPVTLLEEILSDVDGHALAIGNDQNIWFYLPMLEGQTIEDVKETCARLLDTLMSELYASGKVAIGRPAMDLQDLPRAKREAEVALLAGSAFRGGQKVYFYGQLGLAQLLFGITPEAKNAFLEEVLPKEKAEGLTQEFRETVHSFALHGQNISETARALFIHRNTLLYRLDKIQELTGRDIRRFEDLVVIWLALMLHYQQNAQ</sequence>
<feature type="domain" description="PucR C-terminal helix-turn-helix" evidence="2">
    <location>
        <begin position="259"/>
        <end position="315"/>
    </location>
</feature>
<dbReference type="Gene3D" id="1.10.10.2840">
    <property type="entry name" value="PucR C-terminal helix-turn-helix domain"/>
    <property type="match status" value="1"/>
</dbReference>
<dbReference type="Proteomes" id="UP001596002">
    <property type="component" value="Unassembled WGS sequence"/>
</dbReference>
<dbReference type="InterPro" id="IPR041522">
    <property type="entry name" value="CdaR_GGDEF"/>
</dbReference>
<evidence type="ECO:0000313" key="4">
    <source>
        <dbReference type="EMBL" id="MFC4768328.1"/>
    </source>
</evidence>
<gene>
    <name evidence="4" type="ORF">ACFO8Q_13320</name>
</gene>
<dbReference type="RefSeq" id="WP_380026282.1">
    <property type="nucleotide sequence ID" value="NZ_JBHSHC010000099.1"/>
</dbReference>
<feature type="domain" description="CdaR GGDEF-like" evidence="3">
    <location>
        <begin position="92"/>
        <end position="206"/>
    </location>
</feature>
<dbReference type="Pfam" id="PF17853">
    <property type="entry name" value="GGDEF_2"/>
    <property type="match status" value="1"/>
</dbReference>
<organism evidence="4 5">
    <name type="scientific">Effusibacillus consociatus</name>
    <dbReference type="NCBI Taxonomy" id="1117041"/>
    <lineage>
        <taxon>Bacteria</taxon>
        <taxon>Bacillati</taxon>
        <taxon>Bacillota</taxon>
        <taxon>Bacilli</taxon>
        <taxon>Bacillales</taxon>
        <taxon>Alicyclobacillaceae</taxon>
        <taxon>Effusibacillus</taxon>
    </lineage>
</organism>
<evidence type="ECO:0000259" key="3">
    <source>
        <dbReference type="Pfam" id="PF17853"/>
    </source>
</evidence>
<proteinExistence type="inferred from homology"/>
<comment type="caution">
    <text evidence="4">The sequence shown here is derived from an EMBL/GenBank/DDBJ whole genome shotgun (WGS) entry which is preliminary data.</text>
</comment>
<accession>A0ABV9Q3H2</accession>
<dbReference type="InterPro" id="IPR025736">
    <property type="entry name" value="PucR_C-HTH_dom"/>
</dbReference>
<dbReference type="InterPro" id="IPR042070">
    <property type="entry name" value="PucR_C-HTH_sf"/>
</dbReference>
<dbReference type="EMBL" id="JBHSHC010000099">
    <property type="protein sequence ID" value="MFC4768328.1"/>
    <property type="molecule type" value="Genomic_DNA"/>
</dbReference>
<dbReference type="InterPro" id="IPR009057">
    <property type="entry name" value="Homeodomain-like_sf"/>
</dbReference>
<evidence type="ECO:0000313" key="5">
    <source>
        <dbReference type="Proteomes" id="UP001596002"/>
    </source>
</evidence>
<protein>
    <submittedName>
        <fullName evidence="4">PucR family transcriptional regulator</fullName>
    </submittedName>
</protein>
<dbReference type="Pfam" id="PF13556">
    <property type="entry name" value="HTH_30"/>
    <property type="match status" value="1"/>
</dbReference>
<evidence type="ECO:0000259" key="2">
    <source>
        <dbReference type="Pfam" id="PF13556"/>
    </source>
</evidence>
<dbReference type="PANTHER" id="PTHR33744:SF15">
    <property type="entry name" value="CARBOHYDRATE DIACID REGULATOR"/>
    <property type="match status" value="1"/>
</dbReference>